<feature type="transmembrane region" description="Helical" evidence="1">
    <location>
        <begin position="85"/>
        <end position="107"/>
    </location>
</feature>
<dbReference type="InterPro" id="IPR036259">
    <property type="entry name" value="MFS_trans_sf"/>
</dbReference>
<dbReference type="Pfam" id="PF07690">
    <property type="entry name" value="MFS_1"/>
    <property type="match status" value="1"/>
</dbReference>
<protein>
    <submittedName>
        <fullName evidence="3">MFS transporter</fullName>
    </submittedName>
</protein>
<keyword evidence="1" id="KW-0472">Membrane</keyword>
<dbReference type="SUPFAM" id="SSF103473">
    <property type="entry name" value="MFS general substrate transporter"/>
    <property type="match status" value="1"/>
</dbReference>
<organism evidence="3 4">
    <name type="scientific">Halosegnis marinus</name>
    <dbReference type="NCBI Taxonomy" id="3034023"/>
    <lineage>
        <taxon>Archaea</taxon>
        <taxon>Methanobacteriati</taxon>
        <taxon>Methanobacteriota</taxon>
        <taxon>Stenosarchaea group</taxon>
        <taxon>Halobacteria</taxon>
        <taxon>Halobacteriales</taxon>
        <taxon>Natronomonadaceae</taxon>
        <taxon>Halosegnis</taxon>
    </lineage>
</organism>
<keyword evidence="1" id="KW-1133">Transmembrane helix</keyword>
<evidence type="ECO:0000259" key="2">
    <source>
        <dbReference type="PROSITE" id="PS50850"/>
    </source>
</evidence>
<dbReference type="AlphaFoldDB" id="A0ABD5ZN15"/>
<evidence type="ECO:0000313" key="3">
    <source>
        <dbReference type="EMBL" id="MFC7234564.1"/>
    </source>
</evidence>
<feature type="domain" description="Major facilitator superfamily (MFS) profile" evidence="2">
    <location>
        <begin position="1"/>
        <end position="113"/>
    </location>
</feature>
<dbReference type="EMBL" id="JBHTAP010000001">
    <property type="protein sequence ID" value="MFC7234564.1"/>
    <property type="molecule type" value="Genomic_DNA"/>
</dbReference>
<dbReference type="InterPro" id="IPR020846">
    <property type="entry name" value="MFS_dom"/>
</dbReference>
<reference evidence="3 4" key="1">
    <citation type="journal article" date="2019" name="Int. J. Syst. Evol. Microbiol.">
        <title>The Global Catalogue of Microorganisms (GCM) 10K type strain sequencing project: providing services to taxonomists for standard genome sequencing and annotation.</title>
        <authorList>
            <consortium name="The Broad Institute Genomics Platform"/>
            <consortium name="The Broad Institute Genome Sequencing Center for Infectious Disease"/>
            <person name="Wu L."/>
            <person name="Ma J."/>
        </authorList>
    </citation>
    <scope>NUCLEOTIDE SEQUENCE [LARGE SCALE GENOMIC DNA]</scope>
    <source>
        <strain evidence="3 4">DT85</strain>
    </source>
</reference>
<dbReference type="GeneID" id="79266232"/>
<dbReference type="Gene3D" id="1.20.1250.20">
    <property type="entry name" value="MFS general substrate transporter like domains"/>
    <property type="match status" value="1"/>
</dbReference>
<comment type="caution">
    <text evidence="3">The sequence shown here is derived from an EMBL/GenBank/DDBJ whole genome shotgun (WGS) entry which is preliminary data.</text>
</comment>
<sequence length="113" mass="11603">MPPTSDTDGDAPLLFVFPRLGTLPALVAALLVSGFAIRLTLGLSFTYVREVVDPRVVATAVAFRTAVGLAGAFVAPILGGSVVDAAGFETGFVVDAALGCLGVLFAWRAPEPR</sequence>
<dbReference type="PROSITE" id="PS50850">
    <property type="entry name" value="MFS"/>
    <property type="match status" value="1"/>
</dbReference>
<keyword evidence="4" id="KW-1185">Reference proteome</keyword>
<dbReference type="InterPro" id="IPR011701">
    <property type="entry name" value="MFS"/>
</dbReference>
<evidence type="ECO:0000256" key="1">
    <source>
        <dbReference type="SAM" id="Phobius"/>
    </source>
</evidence>
<keyword evidence="1" id="KW-0812">Transmembrane</keyword>
<evidence type="ECO:0000313" key="4">
    <source>
        <dbReference type="Proteomes" id="UP001596398"/>
    </source>
</evidence>
<accession>A0ABD5ZN15</accession>
<feature type="transmembrane region" description="Helical" evidence="1">
    <location>
        <begin position="20"/>
        <end position="44"/>
    </location>
</feature>
<name>A0ABD5ZN15_9EURY</name>
<feature type="transmembrane region" description="Helical" evidence="1">
    <location>
        <begin position="56"/>
        <end position="79"/>
    </location>
</feature>
<dbReference type="Proteomes" id="UP001596398">
    <property type="component" value="Unassembled WGS sequence"/>
</dbReference>
<dbReference type="RefSeq" id="WP_382210810.1">
    <property type="nucleotide sequence ID" value="NZ_CP119802.1"/>
</dbReference>
<gene>
    <name evidence="3" type="ORF">ACFQJ4_04445</name>
</gene>
<proteinExistence type="predicted"/>